<accession>A0A6A2VG24</accession>
<organism evidence="1 2">
    <name type="scientific">Bifidobacterium apri</name>
    <dbReference type="NCBI Taxonomy" id="1769423"/>
    <lineage>
        <taxon>Bacteria</taxon>
        <taxon>Bacillati</taxon>
        <taxon>Actinomycetota</taxon>
        <taxon>Actinomycetes</taxon>
        <taxon>Bifidobacteriales</taxon>
        <taxon>Bifidobacteriaceae</taxon>
        <taxon>Bifidobacterium</taxon>
    </lineage>
</organism>
<keyword evidence="2" id="KW-1185">Reference proteome</keyword>
<gene>
    <name evidence="1" type="ORF">DSM100238_1828</name>
</gene>
<dbReference type="RefSeq" id="WP_152356334.1">
    <property type="nucleotide sequence ID" value="NZ_JBHLXF010000001.1"/>
</dbReference>
<evidence type="ECO:0000313" key="2">
    <source>
        <dbReference type="Proteomes" id="UP000440041"/>
    </source>
</evidence>
<dbReference type="Proteomes" id="UP000440041">
    <property type="component" value="Unassembled WGS sequence"/>
</dbReference>
<comment type="caution">
    <text evidence="1">The sequence shown here is derived from an EMBL/GenBank/DDBJ whole genome shotgun (WGS) entry which is preliminary data.</text>
</comment>
<protein>
    <submittedName>
        <fullName evidence="1">Uncharacterized protein</fullName>
    </submittedName>
</protein>
<sequence>MNGQQVGYEECVATSGKLIALYRQPPEAFAGLDADERKVLDTARLLKTESKASTGKYRDPSASQISSLLGGGFTQEKVQVMLRKIIARGLLQIYKKPDREKEPTMNTHIDTTTPALEAPTHAIHGGGRDAANMFQPVFDAYMNMLRASAQSGDKVTYQYAVKQLADDTFTGMYFNAQRKAAAA</sequence>
<reference evidence="1 2" key="1">
    <citation type="submission" date="2019-09" db="EMBL/GenBank/DDBJ databases">
        <title>Characterization of the phylogenetic diversity of two novel species belonging to the genus Bifidobacterium: Bifidobacterium cebidarum sp. nov. and Bifidobacterium leontopitheci sp. nov.</title>
        <authorList>
            <person name="Lugli G.A."/>
            <person name="Duranti S."/>
            <person name="Milani C."/>
            <person name="Turroni F."/>
            <person name="Ventura M."/>
        </authorList>
    </citation>
    <scope>NUCLEOTIDE SEQUENCE [LARGE SCALE GENOMIC DNA]</scope>
    <source>
        <strain evidence="1 2">DSM 100238</strain>
    </source>
</reference>
<dbReference type="AlphaFoldDB" id="A0A6A2VG24"/>
<name>A0A6A2VG24_9BIFI</name>
<dbReference type="EMBL" id="WBSO01000028">
    <property type="protein sequence ID" value="KAB8291888.1"/>
    <property type="molecule type" value="Genomic_DNA"/>
</dbReference>
<proteinExistence type="predicted"/>
<evidence type="ECO:0000313" key="1">
    <source>
        <dbReference type="EMBL" id="KAB8291888.1"/>
    </source>
</evidence>